<evidence type="ECO:0000313" key="7">
    <source>
        <dbReference type="Proteomes" id="UP000282322"/>
    </source>
</evidence>
<dbReference type="PANTHER" id="PTHR31490:SF1">
    <property type="entry name" value="ENDO-1,4-BETA-XYLANASE 1"/>
    <property type="match status" value="1"/>
</dbReference>
<dbReference type="InterPro" id="IPR044846">
    <property type="entry name" value="GH10"/>
</dbReference>
<dbReference type="OrthoDB" id="117332at2157"/>
<feature type="compositionally biased region" description="Basic and acidic residues" evidence="4">
    <location>
        <begin position="10"/>
        <end position="20"/>
    </location>
</feature>
<name>A0A3P3RDA1_9EURY</name>
<dbReference type="SMART" id="SM00633">
    <property type="entry name" value="Glyco_10"/>
    <property type="match status" value="1"/>
</dbReference>
<dbReference type="Pfam" id="PF00331">
    <property type="entry name" value="Glyco_hydro_10"/>
    <property type="match status" value="1"/>
</dbReference>
<evidence type="ECO:0000256" key="1">
    <source>
        <dbReference type="ARBA" id="ARBA00022801"/>
    </source>
</evidence>
<dbReference type="PROSITE" id="PS51760">
    <property type="entry name" value="GH10_2"/>
    <property type="match status" value="1"/>
</dbReference>
<evidence type="ECO:0000313" key="6">
    <source>
        <dbReference type="EMBL" id="RRJ31436.1"/>
    </source>
</evidence>
<dbReference type="PANTHER" id="PTHR31490">
    <property type="entry name" value="GLYCOSYL HYDROLASE"/>
    <property type="match status" value="1"/>
</dbReference>
<sequence length="486" mass="54436">MTDNNSHSTSESDGRQDNISIDRRGYLQTLGALGVLGVGTTVAGTPTAAAQVSSELLNYDGRSDGAEWRETAQKRIEEIRKTDIEVEVIGPGGQPMDEATVDIEMAEHEFDFGSAVSVSHITGDGEDDAIYRETFRENFNKAVIENGLKYPSFLGPWGDSKAEAKATLDWLNEHDVPSRGHYLVWEGFDTASGGGMSIDESDSRSPEELQQLIVDRIQNHALDVGDRVTEWDMHNHPIWQSNFRDRDGLGWDAVLGWWNAGEQATDADLYTNEMGNVAGDFFRQQHYDFVKRLLADGASVDGVGFMGHVQLPNGNVTPPKEMLSTFDQFAKLDLPVLITEFDVQIERRNDEKQVDWQVDFVRDFLTAAFSHEAVEGVMSWGFWAGDHWRPTGAYYNEDWTLRPHGEKYMDLVFDEWWTDENGKTDDNGRYTTRGFKGSYKVTAKKGSLSGEDTVTFDDTTETVRVELVPPGRNDSNASPSKNSEEE</sequence>
<organism evidence="6 7">
    <name type="scientific">Halocatena pleomorpha</name>
    <dbReference type="NCBI Taxonomy" id="1785090"/>
    <lineage>
        <taxon>Archaea</taxon>
        <taxon>Methanobacteriati</taxon>
        <taxon>Methanobacteriota</taxon>
        <taxon>Stenosarchaea group</taxon>
        <taxon>Halobacteria</taxon>
        <taxon>Halobacteriales</taxon>
        <taxon>Natronomonadaceae</taxon>
        <taxon>Halocatena</taxon>
    </lineage>
</organism>
<feature type="region of interest" description="Disordered" evidence="4">
    <location>
        <begin position="460"/>
        <end position="486"/>
    </location>
</feature>
<dbReference type="Proteomes" id="UP000282322">
    <property type="component" value="Unassembled WGS sequence"/>
</dbReference>
<reference evidence="6 7" key="1">
    <citation type="submission" date="2018-11" db="EMBL/GenBank/DDBJ databases">
        <title>Taxonoimc description of Halomarina strain SPP-AMP-1.</title>
        <authorList>
            <person name="Pal Y."/>
            <person name="Srinivasana K."/>
            <person name="Verma A."/>
            <person name="Kumar P."/>
        </authorList>
    </citation>
    <scope>NUCLEOTIDE SEQUENCE [LARGE SCALE GENOMIC DNA]</scope>
    <source>
        <strain evidence="6 7">SPP-AMP-1</strain>
    </source>
</reference>
<feature type="compositionally biased region" description="Polar residues" evidence="4">
    <location>
        <begin position="473"/>
        <end position="486"/>
    </location>
</feature>
<protein>
    <recommendedName>
        <fullName evidence="5">GH10 domain-containing protein</fullName>
    </recommendedName>
</protein>
<keyword evidence="7" id="KW-1185">Reference proteome</keyword>
<keyword evidence="1" id="KW-0378">Hydrolase</keyword>
<feature type="region of interest" description="Disordered" evidence="4">
    <location>
        <begin position="1"/>
        <end position="20"/>
    </location>
</feature>
<dbReference type="AlphaFoldDB" id="A0A3P3RDA1"/>
<dbReference type="InterPro" id="IPR006311">
    <property type="entry name" value="TAT_signal"/>
</dbReference>
<dbReference type="SUPFAM" id="SSF51445">
    <property type="entry name" value="(Trans)glycosidases"/>
    <property type="match status" value="1"/>
</dbReference>
<dbReference type="Gene3D" id="3.20.20.80">
    <property type="entry name" value="Glycosidases"/>
    <property type="match status" value="1"/>
</dbReference>
<dbReference type="InterPro" id="IPR017853">
    <property type="entry name" value="GH"/>
</dbReference>
<comment type="caution">
    <text evidence="6">The sequence shown here is derived from an EMBL/GenBank/DDBJ whole genome shotgun (WGS) entry which is preliminary data.</text>
</comment>
<dbReference type="RefSeq" id="WP_124954388.1">
    <property type="nucleotide sequence ID" value="NZ_RRCH01000014.1"/>
</dbReference>
<evidence type="ECO:0000256" key="2">
    <source>
        <dbReference type="ARBA" id="ARBA00023277"/>
    </source>
</evidence>
<dbReference type="GO" id="GO:0004553">
    <property type="term" value="F:hydrolase activity, hydrolyzing O-glycosyl compounds"/>
    <property type="evidence" value="ECO:0007669"/>
    <property type="project" value="InterPro"/>
</dbReference>
<evidence type="ECO:0000256" key="4">
    <source>
        <dbReference type="SAM" id="MobiDB-lite"/>
    </source>
</evidence>
<accession>A0A3P3RDA1</accession>
<dbReference type="PROSITE" id="PS51318">
    <property type="entry name" value="TAT"/>
    <property type="match status" value="1"/>
</dbReference>
<feature type="domain" description="GH10" evidence="5">
    <location>
        <begin position="115"/>
        <end position="411"/>
    </location>
</feature>
<keyword evidence="3" id="KW-0624">Polysaccharide degradation</keyword>
<dbReference type="GO" id="GO:0000272">
    <property type="term" value="P:polysaccharide catabolic process"/>
    <property type="evidence" value="ECO:0007669"/>
    <property type="project" value="UniProtKB-KW"/>
</dbReference>
<proteinExistence type="predicted"/>
<keyword evidence="2" id="KW-0119">Carbohydrate metabolism</keyword>
<dbReference type="InterPro" id="IPR001000">
    <property type="entry name" value="GH10_dom"/>
</dbReference>
<dbReference type="EMBL" id="RRCH01000014">
    <property type="protein sequence ID" value="RRJ31436.1"/>
    <property type="molecule type" value="Genomic_DNA"/>
</dbReference>
<evidence type="ECO:0000259" key="5">
    <source>
        <dbReference type="PROSITE" id="PS51760"/>
    </source>
</evidence>
<evidence type="ECO:0000256" key="3">
    <source>
        <dbReference type="ARBA" id="ARBA00023326"/>
    </source>
</evidence>
<gene>
    <name evidence="6" type="ORF">EIK79_06885</name>
</gene>